<accession>A0A8D8QFC3</accession>
<protein>
    <submittedName>
        <fullName evidence="1">Uncharacterized protein</fullName>
    </submittedName>
</protein>
<organism evidence="1">
    <name type="scientific">Cacopsylla melanoneura</name>
    <dbReference type="NCBI Taxonomy" id="428564"/>
    <lineage>
        <taxon>Eukaryota</taxon>
        <taxon>Metazoa</taxon>
        <taxon>Ecdysozoa</taxon>
        <taxon>Arthropoda</taxon>
        <taxon>Hexapoda</taxon>
        <taxon>Insecta</taxon>
        <taxon>Pterygota</taxon>
        <taxon>Neoptera</taxon>
        <taxon>Paraneoptera</taxon>
        <taxon>Hemiptera</taxon>
        <taxon>Sternorrhyncha</taxon>
        <taxon>Psylloidea</taxon>
        <taxon>Psyllidae</taxon>
        <taxon>Psyllinae</taxon>
        <taxon>Cacopsylla</taxon>
    </lineage>
</organism>
<dbReference type="EMBL" id="HBUF01074692">
    <property type="protein sequence ID" value="CAG6630766.1"/>
    <property type="molecule type" value="Transcribed_RNA"/>
</dbReference>
<reference evidence="1" key="1">
    <citation type="submission" date="2021-05" db="EMBL/GenBank/DDBJ databases">
        <authorList>
            <person name="Alioto T."/>
            <person name="Alioto T."/>
            <person name="Gomez Garrido J."/>
        </authorList>
    </citation>
    <scope>NUCLEOTIDE SEQUENCE</scope>
</reference>
<dbReference type="AlphaFoldDB" id="A0A8D8QFC3"/>
<name>A0A8D8QFC3_9HEMI</name>
<proteinExistence type="predicted"/>
<sequence>MKSESKFFIYHPVSIHPILRYFPIGLLLLYPLSFILNFTKLSLSLSHCFSFLRSVYTFSKYTYTCRYFKGGISRDMVERRISLAHIYLAIFASCQIICQHDHTLVWSC</sequence>
<evidence type="ECO:0000313" key="1">
    <source>
        <dbReference type="EMBL" id="CAG6630766.1"/>
    </source>
</evidence>